<dbReference type="InterPro" id="IPR007213">
    <property type="entry name" value="Ppm1/Ppm2/Tcmp"/>
</dbReference>
<dbReference type="EC" id="2.1.1.-" evidence="4"/>
<keyword evidence="4" id="KW-0949">S-adenosyl-L-methionine</keyword>
<keyword evidence="3" id="KW-0808">Transferase</keyword>
<evidence type="ECO:0000313" key="6">
    <source>
        <dbReference type="Proteomes" id="UP001165541"/>
    </source>
</evidence>
<comment type="caution">
    <text evidence="5">The sequence shown here is derived from an EMBL/GenBank/DDBJ whole genome shotgun (WGS) entry which is preliminary data.</text>
</comment>
<dbReference type="Proteomes" id="UP001165541">
    <property type="component" value="Unassembled WGS sequence"/>
</dbReference>
<dbReference type="EMBL" id="JAMKFE010000008">
    <property type="protein sequence ID" value="MCM5680766.1"/>
    <property type="molecule type" value="Genomic_DNA"/>
</dbReference>
<evidence type="ECO:0000256" key="4">
    <source>
        <dbReference type="RuleBase" id="RU362030"/>
    </source>
</evidence>
<keyword evidence="2 4" id="KW-0489">Methyltransferase</keyword>
<evidence type="ECO:0000256" key="2">
    <source>
        <dbReference type="ARBA" id="ARBA00022603"/>
    </source>
</evidence>
<name>A0ABT0YPV5_9BURK</name>
<evidence type="ECO:0000256" key="3">
    <source>
        <dbReference type="ARBA" id="ARBA00022679"/>
    </source>
</evidence>
<organism evidence="5 6">
    <name type="scientific">Caldimonas mangrovi</name>
    <dbReference type="NCBI Taxonomy" id="2944811"/>
    <lineage>
        <taxon>Bacteria</taxon>
        <taxon>Pseudomonadati</taxon>
        <taxon>Pseudomonadota</taxon>
        <taxon>Betaproteobacteria</taxon>
        <taxon>Burkholderiales</taxon>
        <taxon>Sphaerotilaceae</taxon>
        <taxon>Caldimonas</taxon>
    </lineage>
</organism>
<evidence type="ECO:0000313" key="5">
    <source>
        <dbReference type="EMBL" id="MCM5680766.1"/>
    </source>
</evidence>
<comment type="function">
    <text evidence="4">Exhibits S-adenosyl-L-methionine-dependent methyltransferase activity.</text>
</comment>
<keyword evidence="6" id="KW-1185">Reference proteome</keyword>
<reference evidence="5" key="1">
    <citation type="submission" date="2022-05" db="EMBL/GenBank/DDBJ databases">
        <title>Schlegelella sp. nov., isolated from mangrove soil.</title>
        <authorList>
            <person name="Liu Y."/>
            <person name="Ge X."/>
            <person name="Liu W."/>
        </authorList>
    </citation>
    <scope>NUCLEOTIDE SEQUENCE</scope>
    <source>
        <strain evidence="5">S2-27</strain>
    </source>
</reference>
<evidence type="ECO:0000256" key="1">
    <source>
        <dbReference type="ARBA" id="ARBA00008138"/>
    </source>
</evidence>
<dbReference type="NCBIfam" id="TIGR00027">
    <property type="entry name" value="mthyl_TIGR00027"/>
    <property type="match status" value="1"/>
</dbReference>
<proteinExistence type="inferred from homology"/>
<comment type="similarity">
    <text evidence="1 4">Belongs to the UPF0677 family.</text>
</comment>
<dbReference type="PANTHER" id="PTHR43619">
    <property type="entry name" value="S-ADENOSYL-L-METHIONINE-DEPENDENT METHYLTRANSFERASE YKTD-RELATED"/>
    <property type="match status" value="1"/>
</dbReference>
<gene>
    <name evidence="5" type="ORF">M8A51_14675</name>
</gene>
<accession>A0ABT0YPV5</accession>
<dbReference type="InterPro" id="IPR029063">
    <property type="entry name" value="SAM-dependent_MTases_sf"/>
</dbReference>
<dbReference type="PANTHER" id="PTHR43619:SF2">
    <property type="entry name" value="S-ADENOSYL-L-METHIONINE-DEPENDENT METHYLTRANSFERASES SUPERFAMILY PROTEIN"/>
    <property type="match status" value="1"/>
</dbReference>
<dbReference type="GO" id="GO:0008168">
    <property type="term" value="F:methyltransferase activity"/>
    <property type="evidence" value="ECO:0007669"/>
    <property type="project" value="UniProtKB-KW"/>
</dbReference>
<sequence length="264" mass="29548">MHQLLDTPRVFDDPVALRILGPRQRDALRREACRGDGPLARGLRAGMVARSRIAEDALRDAIGRGIRQYVVLGAGLDTFAYRNPYPASALQVFEVDHPSTQAWKRRLLRDAQIPLPATLRFVPVDFETQTLAERLREGGYRSDEPAFFSWLGVTMYLRRESLLSTLGFIASTPGNSVVLDHVLAPSVLGPLDRLSLKLIAWRCARLGEPWLSCLEPHALQRDLESLGFRSVEQLQAEDINALLFDGGRGKLKFRRIAQLVKAQA</sequence>
<dbReference type="SUPFAM" id="SSF53335">
    <property type="entry name" value="S-adenosyl-L-methionine-dependent methyltransferases"/>
    <property type="match status" value="1"/>
</dbReference>
<dbReference type="InterPro" id="IPR011610">
    <property type="entry name" value="SAM_mthyl_Trfase_ML2640-like"/>
</dbReference>
<dbReference type="Gene3D" id="3.40.50.150">
    <property type="entry name" value="Vaccinia Virus protein VP39"/>
    <property type="match status" value="1"/>
</dbReference>
<dbReference type="GO" id="GO:0032259">
    <property type="term" value="P:methylation"/>
    <property type="evidence" value="ECO:0007669"/>
    <property type="project" value="UniProtKB-KW"/>
</dbReference>
<protein>
    <recommendedName>
        <fullName evidence="4">S-adenosyl-L-methionine-dependent methyltransferase</fullName>
        <ecNumber evidence="4">2.1.1.-</ecNumber>
    </recommendedName>
</protein>
<dbReference type="Pfam" id="PF04072">
    <property type="entry name" value="LCM"/>
    <property type="match status" value="1"/>
</dbReference>